<evidence type="ECO:0000259" key="10">
    <source>
        <dbReference type="PROSITE" id="PS51019"/>
    </source>
</evidence>
<keyword evidence="7" id="KW-0391">Immunity</keyword>
<dbReference type="OMA" id="GIGRRCD"/>
<evidence type="ECO:0000256" key="9">
    <source>
        <dbReference type="SAM" id="SignalP"/>
    </source>
</evidence>
<dbReference type="InterPro" id="IPR042307">
    <property type="entry name" value="Reeler_sf"/>
</dbReference>
<evidence type="ECO:0000256" key="4">
    <source>
        <dbReference type="ARBA" id="ARBA00022529"/>
    </source>
</evidence>
<feature type="chain" id="PRO_5012668991" evidence="9">
    <location>
        <begin position="24"/>
        <end position="259"/>
    </location>
</feature>
<gene>
    <name evidence="11" type="ORF">Fcan01_04953</name>
</gene>
<dbReference type="OrthoDB" id="6418377at2759"/>
<dbReference type="AlphaFoldDB" id="A0A226EQS5"/>
<organism evidence="11 12">
    <name type="scientific">Folsomia candida</name>
    <name type="common">Springtail</name>
    <dbReference type="NCBI Taxonomy" id="158441"/>
    <lineage>
        <taxon>Eukaryota</taxon>
        <taxon>Metazoa</taxon>
        <taxon>Ecdysozoa</taxon>
        <taxon>Arthropoda</taxon>
        <taxon>Hexapoda</taxon>
        <taxon>Collembola</taxon>
        <taxon>Entomobryomorpha</taxon>
        <taxon>Isotomoidea</taxon>
        <taxon>Isotomidae</taxon>
        <taxon>Proisotominae</taxon>
        <taxon>Folsomia</taxon>
    </lineage>
</organism>
<dbReference type="CDD" id="cd08544">
    <property type="entry name" value="Reeler"/>
    <property type="match status" value="1"/>
</dbReference>
<dbReference type="InterPro" id="IPR002861">
    <property type="entry name" value="Reeler_dom"/>
</dbReference>
<evidence type="ECO:0000256" key="6">
    <source>
        <dbReference type="ARBA" id="ARBA00022729"/>
    </source>
</evidence>
<dbReference type="PANTHER" id="PTHR45828:SF9">
    <property type="entry name" value="CELL WALL INTEGRITY AND STRESS RESPONSE COMPONENT 4-LIKE-RELATED"/>
    <property type="match status" value="1"/>
</dbReference>
<keyword evidence="12" id="KW-1185">Reference proteome</keyword>
<keyword evidence="4" id="KW-0929">Antimicrobial</keyword>
<comment type="subcellular location">
    <subcellularLocation>
        <location evidence="1">Secreted</location>
    </subcellularLocation>
</comment>
<dbReference type="InterPro" id="IPR051237">
    <property type="entry name" value="Ferric-chelate_Red/DefProt"/>
</dbReference>
<keyword evidence="8" id="KW-0044">Antibiotic</keyword>
<dbReference type="PANTHER" id="PTHR45828">
    <property type="entry name" value="CYTOCHROME B561/FERRIC REDUCTASE TRANSMEMBRANE"/>
    <property type="match status" value="1"/>
</dbReference>
<keyword evidence="5" id="KW-0399">Innate immunity</keyword>
<evidence type="ECO:0000313" key="12">
    <source>
        <dbReference type="Proteomes" id="UP000198287"/>
    </source>
</evidence>
<feature type="signal peptide" evidence="9">
    <location>
        <begin position="1"/>
        <end position="23"/>
    </location>
</feature>
<evidence type="ECO:0000256" key="8">
    <source>
        <dbReference type="ARBA" id="ARBA00023022"/>
    </source>
</evidence>
<dbReference type="PROSITE" id="PS51019">
    <property type="entry name" value="REELIN"/>
    <property type="match status" value="1"/>
</dbReference>
<evidence type="ECO:0000313" key="11">
    <source>
        <dbReference type="EMBL" id="OXA59497.1"/>
    </source>
</evidence>
<dbReference type="GO" id="GO:0005576">
    <property type="term" value="C:extracellular region"/>
    <property type="evidence" value="ECO:0007669"/>
    <property type="project" value="UniProtKB-SubCell"/>
</dbReference>
<dbReference type="GO" id="GO:0042742">
    <property type="term" value="P:defense response to bacterium"/>
    <property type="evidence" value="ECO:0007669"/>
    <property type="project" value="UniProtKB-KW"/>
</dbReference>
<evidence type="ECO:0000256" key="7">
    <source>
        <dbReference type="ARBA" id="ARBA00022859"/>
    </source>
</evidence>
<evidence type="ECO:0000256" key="2">
    <source>
        <dbReference type="ARBA" id="ARBA00008501"/>
    </source>
</evidence>
<dbReference type="Proteomes" id="UP000198287">
    <property type="component" value="Unassembled WGS sequence"/>
</dbReference>
<dbReference type="Gene3D" id="2.60.40.4060">
    <property type="entry name" value="Reeler domain"/>
    <property type="match status" value="1"/>
</dbReference>
<evidence type="ECO:0000256" key="3">
    <source>
        <dbReference type="ARBA" id="ARBA00022525"/>
    </source>
</evidence>
<name>A0A226EQS5_FOLCA</name>
<feature type="domain" description="Reelin" evidence="10">
    <location>
        <begin position="10"/>
        <end position="184"/>
    </location>
</feature>
<dbReference type="EMBL" id="LNIX01000002">
    <property type="protein sequence ID" value="OXA59497.1"/>
    <property type="molecule type" value="Genomic_DNA"/>
</dbReference>
<comment type="similarity">
    <text evidence="2">Belongs to the insect defense protein family.</text>
</comment>
<keyword evidence="3" id="KW-0964">Secreted</keyword>
<dbReference type="Pfam" id="PF02014">
    <property type="entry name" value="Reeler"/>
    <property type="match status" value="1"/>
</dbReference>
<reference evidence="11 12" key="1">
    <citation type="submission" date="2015-12" db="EMBL/GenBank/DDBJ databases">
        <title>The genome of Folsomia candida.</title>
        <authorList>
            <person name="Faddeeva A."/>
            <person name="Derks M.F."/>
            <person name="Anvar Y."/>
            <person name="Smit S."/>
            <person name="Van Straalen N."/>
            <person name="Roelofs D."/>
        </authorList>
    </citation>
    <scope>NUCLEOTIDE SEQUENCE [LARGE SCALE GENOMIC DNA]</scope>
    <source>
        <strain evidence="11 12">VU population</strain>
        <tissue evidence="11">Whole body</tissue>
    </source>
</reference>
<protein>
    <submittedName>
        <fullName evidence="11">Putative defense protein</fullName>
    </submittedName>
</protein>
<dbReference type="GO" id="GO:0045087">
    <property type="term" value="P:innate immune response"/>
    <property type="evidence" value="ECO:0007669"/>
    <property type="project" value="UniProtKB-KW"/>
</dbReference>
<sequence length="259" mass="28148">MTLIRMSMFVVVFIVLVADSGNGFTVGPPPLPSVCKTMSPQHHDYKAQTGESPFTVSIDRKETAGGQSVFVNLATTDPETKYIGFYVQARDENDNPVGVFTPNTDTKVHNCFGKRSNAAHHATGLVKKSNTTIIWTAPRNFQGEIVLTGTMMRDFVTYWVFLQSEPLIVTAADGLEEVVGNTLPLSGSGSSGSSSRPTPRPRPSLNATLFTLIDNIGSIFRFRLTNSSSGTGIGRRCDTDRVFNQWFCNLFSNPNAVGG</sequence>
<keyword evidence="6 9" id="KW-0732">Signal</keyword>
<dbReference type="STRING" id="158441.A0A226EQS5"/>
<proteinExistence type="inferred from homology"/>
<accession>A0A226EQS5</accession>
<comment type="caution">
    <text evidence="11">The sequence shown here is derived from an EMBL/GenBank/DDBJ whole genome shotgun (WGS) entry which is preliminary data.</text>
</comment>
<evidence type="ECO:0000256" key="5">
    <source>
        <dbReference type="ARBA" id="ARBA00022588"/>
    </source>
</evidence>
<evidence type="ECO:0000256" key="1">
    <source>
        <dbReference type="ARBA" id="ARBA00004613"/>
    </source>
</evidence>
<dbReference type="GO" id="GO:0016020">
    <property type="term" value="C:membrane"/>
    <property type="evidence" value="ECO:0007669"/>
    <property type="project" value="TreeGrafter"/>
</dbReference>